<dbReference type="Proteomes" id="UP000031563">
    <property type="component" value="Unassembled WGS sequence"/>
</dbReference>
<evidence type="ECO:0000313" key="8">
    <source>
        <dbReference type="Proteomes" id="UP000031563"/>
    </source>
</evidence>
<dbReference type="EC" id="2.3.1.266" evidence="5"/>
<comment type="function">
    <text evidence="5">Acetylates the N-terminal alanine of ribosomal protein bS18.</text>
</comment>
<dbReference type="PANTHER" id="PTHR43420">
    <property type="entry name" value="ACETYLTRANSFERASE"/>
    <property type="match status" value="1"/>
</dbReference>
<evidence type="ECO:0000259" key="6">
    <source>
        <dbReference type="PROSITE" id="PS51186"/>
    </source>
</evidence>
<keyword evidence="2 5" id="KW-0963">Cytoplasm</keyword>
<dbReference type="GO" id="GO:0005737">
    <property type="term" value="C:cytoplasm"/>
    <property type="evidence" value="ECO:0007669"/>
    <property type="project" value="UniProtKB-SubCell"/>
</dbReference>
<keyword evidence="8" id="KW-1185">Reference proteome</keyword>
<evidence type="ECO:0000256" key="2">
    <source>
        <dbReference type="ARBA" id="ARBA00022490"/>
    </source>
</evidence>
<evidence type="ECO:0000256" key="4">
    <source>
        <dbReference type="ARBA" id="ARBA00023315"/>
    </source>
</evidence>
<protein>
    <recommendedName>
        <fullName evidence="5">[Ribosomal protein bS18]-alanine N-acetyltransferase</fullName>
        <ecNumber evidence="5">2.3.1.266</ecNumber>
    </recommendedName>
</protein>
<evidence type="ECO:0000256" key="5">
    <source>
        <dbReference type="RuleBase" id="RU363094"/>
    </source>
</evidence>
<keyword evidence="3" id="KW-0808">Transferase</keyword>
<dbReference type="InterPro" id="IPR050680">
    <property type="entry name" value="YpeA/RimI_acetyltransf"/>
</dbReference>
<dbReference type="Pfam" id="PF00583">
    <property type="entry name" value="Acetyltransf_1"/>
    <property type="match status" value="1"/>
</dbReference>
<dbReference type="InterPro" id="IPR016181">
    <property type="entry name" value="Acyl_CoA_acyltransferase"/>
</dbReference>
<organism evidence="7 8">
    <name type="scientific">Bacillus thermotolerans</name>
    <name type="common">Quasibacillus thermotolerans</name>
    <dbReference type="NCBI Taxonomy" id="1221996"/>
    <lineage>
        <taxon>Bacteria</taxon>
        <taxon>Bacillati</taxon>
        <taxon>Bacillota</taxon>
        <taxon>Bacilli</taxon>
        <taxon>Bacillales</taxon>
        <taxon>Bacillaceae</taxon>
        <taxon>Bacillus</taxon>
    </lineage>
</organism>
<evidence type="ECO:0000256" key="1">
    <source>
        <dbReference type="ARBA" id="ARBA00005395"/>
    </source>
</evidence>
<dbReference type="AlphaFoldDB" id="A0A0F5HK85"/>
<dbReference type="Gene3D" id="3.40.630.30">
    <property type="match status" value="1"/>
</dbReference>
<sequence length="152" mass="17623">MKREMDELYVRRMTIADVDKVYEIEHKSFTAPWTKESFVQEMTSNHFAIYHVAEWQGKVVGYCGMWLVLDESQITNIAVLPEYRGQGFGEKLLVYVMEAARKNGASVMSLEVRVSNLAAQHLYKKLGFQTGGIRKNYYSDNQEDALVMWVRL</sequence>
<dbReference type="CDD" id="cd04301">
    <property type="entry name" value="NAT_SF"/>
    <property type="match status" value="1"/>
</dbReference>
<evidence type="ECO:0000313" key="7">
    <source>
        <dbReference type="EMBL" id="KKB40089.1"/>
    </source>
</evidence>
<comment type="caution">
    <text evidence="7">The sequence shown here is derived from an EMBL/GenBank/DDBJ whole genome shotgun (WGS) entry which is preliminary data.</text>
</comment>
<dbReference type="PROSITE" id="PS51186">
    <property type="entry name" value="GNAT"/>
    <property type="match status" value="1"/>
</dbReference>
<keyword evidence="4" id="KW-0012">Acyltransferase</keyword>
<dbReference type="RefSeq" id="WP_229731617.1">
    <property type="nucleotide sequence ID" value="NZ_JWIQ02000087.1"/>
</dbReference>
<proteinExistence type="inferred from homology"/>
<feature type="domain" description="N-acetyltransferase" evidence="6">
    <location>
        <begin position="8"/>
        <end position="152"/>
    </location>
</feature>
<name>A0A0F5HK85_BACTR</name>
<accession>A0A0F5HK85</accession>
<evidence type="ECO:0000256" key="3">
    <source>
        <dbReference type="ARBA" id="ARBA00022679"/>
    </source>
</evidence>
<dbReference type="NCBIfam" id="TIGR01575">
    <property type="entry name" value="rimI"/>
    <property type="match status" value="1"/>
</dbReference>
<dbReference type="EMBL" id="JWIR02000034">
    <property type="protein sequence ID" value="KKB40089.1"/>
    <property type="molecule type" value="Genomic_DNA"/>
</dbReference>
<dbReference type="STRING" id="1221996.QY95_01961"/>
<dbReference type="PANTHER" id="PTHR43420:SF44">
    <property type="entry name" value="ACETYLTRANSFERASE YPEA"/>
    <property type="match status" value="1"/>
</dbReference>
<accession>A0A0F5I355</accession>
<gene>
    <name evidence="7" type="ORF">QY95_01961</name>
</gene>
<reference evidence="7" key="1">
    <citation type="submission" date="2015-02" db="EMBL/GenBank/DDBJ databases">
        <title>Genome Assembly of Bacillaceae bacterium MTCC 8252.</title>
        <authorList>
            <person name="Verma A."/>
            <person name="Khatri I."/>
            <person name="Mual P."/>
            <person name="Subramanian S."/>
            <person name="Krishnamurthi S."/>
        </authorList>
    </citation>
    <scope>NUCLEOTIDE SEQUENCE [LARGE SCALE GENOMIC DNA]</scope>
    <source>
        <strain evidence="7">MTCC 8252</strain>
    </source>
</reference>
<dbReference type="SUPFAM" id="SSF55729">
    <property type="entry name" value="Acyl-CoA N-acyltransferases (Nat)"/>
    <property type="match status" value="1"/>
</dbReference>
<comment type="catalytic activity">
    <reaction evidence="5">
        <text>N-terminal L-alanyl-[ribosomal protein bS18] + acetyl-CoA = N-terminal N(alpha)-acetyl-L-alanyl-[ribosomal protein bS18] + CoA + H(+)</text>
        <dbReference type="Rhea" id="RHEA:43756"/>
        <dbReference type="Rhea" id="RHEA-COMP:10676"/>
        <dbReference type="Rhea" id="RHEA-COMP:10677"/>
        <dbReference type="ChEBI" id="CHEBI:15378"/>
        <dbReference type="ChEBI" id="CHEBI:57287"/>
        <dbReference type="ChEBI" id="CHEBI:57288"/>
        <dbReference type="ChEBI" id="CHEBI:64718"/>
        <dbReference type="ChEBI" id="CHEBI:83683"/>
        <dbReference type="EC" id="2.3.1.266"/>
    </reaction>
</comment>
<dbReference type="InterPro" id="IPR000182">
    <property type="entry name" value="GNAT_dom"/>
</dbReference>
<comment type="subcellular location">
    <subcellularLocation>
        <location evidence="5">Cytoplasm</location>
    </subcellularLocation>
</comment>
<dbReference type="GO" id="GO:0008999">
    <property type="term" value="F:protein-N-terminal-alanine acetyltransferase activity"/>
    <property type="evidence" value="ECO:0007669"/>
    <property type="project" value="UniProtKB-EC"/>
</dbReference>
<comment type="similarity">
    <text evidence="1 5">Belongs to the acetyltransferase family. RimI subfamily.</text>
</comment>
<dbReference type="InterPro" id="IPR006464">
    <property type="entry name" value="AcTrfase_RimI/Ard1"/>
</dbReference>